<dbReference type="PANTHER" id="PTHR41286">
    <property type="entry name" value="HNH NUCLEASE YAJD-RELATED"/>
    <property type="match status" value="1"/>
</dbReference>
<dbReference type="PANTHER" id="PTHR41286:SF1">
    <property type="entry name" value="HNH NUCLEASE YAJD-RELATED"/>
    <property type="match status" value="1"/>
</dbReference>
<organism evidence="6 7">
    <name type="scientific">Bacillus thuringiensis Sbt003</name>
    <dbReference type="NCBI Taxonomy" id="1235825"/>
    <lineage>
        <taxon>Bacteria</taxon>
        <taxon>Bacillati</taxon>
        <taxon>Bacillota</taxon>
        <taxon>Bacilli</taxon>
        <taxon>Bacillales</taxon>
        <taxon>Bacillaceae</taxon>
        <taxon>Bacillus</taxon>
        <taxon>Bacillus cereus group</taxon>
    </lineage>
</organism>
<feature type="domain" description="HNH nuclease" evidence="5">
    <location>
        <begin position="125"/>
        <end position="181"/>
    </location>
</feature>
<reference evidence="6 7" key="1">
    <citation type="journal article" date="2015" name="Sci. Rep.">
        <title>The expression and crystallization of Cry65Aa require two C-termini, revealing a novel evolutionary strategy of Bacillus thuringiensis Cry proteins.</title>
        <authorList>
            <person name="Peng D.H."/>
            <person name="Pang C.Y."/>
            <person name="Wu H."/>
            <person name="Huang Q."/>
            <person name="Zheng J.S."/>
            <person name="Sun M."/>
        </authorList>
    </citation>
    <scope>NUCLEOTIDE SEQUENCE [LARGE SCALE GENOMIC DNA]</scope>
    <source>
        <strain evidence="6 7">Sbt003</strain>
    </source>
</reference>
<evidence type="ECO:0000313" key="7">
    <source>
        <dbReference type="Proteomes" id="UP000032407"/>
    </source>
</evidence>
<evidence type="ECO:0000256" key="2">
    <source>
        <dbReference type="ARBA" id="ARBA00022801"/>
    </source>
</evidence>
<dbReference type="Pfam" id="PF01844">
    <property type="entry name" value="HNH"/>
    <property type="match status" value="1"/>
</dbReference>
<dbReference type="AlphaFoldDB" id="A0A9X0JWP4"/>
<gene>
    <name evidence="6" type="ORF">C797_24912</name>
</gene>
<dbReference type="InterPro" id="IPR002711">
    <property type="entry name" value="HNH"/>
</dbReference>
<dbReference type="CDD" id="cd00085">
    <property type="entry name" value="HNHc"/>
    <property type="match status" value="1"/>
</dbReference>
<dbReference type="GO" id="GO:0008270">
    <property type="term" value="F:zinc ion binding"/>
    <property type="evidence" value="ECO:0007669"/>
    <property type="project" value="InterPro"/>
</dbReference>
<dbReference type="SMART" id="SM00507">
    <property type="entry name" value="HNHc"/>
    <property type="match status" value="1"/>
</dbReference>
<dbReference type="InterPro" id="IPR003615">
    <property type="entry name" value="HNH_nuc"/>
</dbReference>
<dbReference type="GO" id="GO:0004519">
    <property type="term" value="F:endonuclease activity"/>
    <property type="evidence" value="ECO:0007669"/>
    <property type="project" value="UniProtKB-KW"/>
</dbReference>
<proteinExistence type="inferred from homology"/>
<evidence type="ECO:0000256" key="4">
    <source>
        <dbReference type="ARBA" id="ARBA00040194"/>
    </source>
</evidence>
<comment type="similarity">
    <text evidence="3">Belongs to the HNH nuclease family.</text>
</comment>
<sequence length="193" mass="22925">MQPHVAQICNRIEKCYFTCPHCGHEHVAAYVNDKIRKCQLAIIKCMNGLIKRILLLRMRCNDGGRGWQVPSKPFKPCKSLGCNELTRDKYCAKHIAKEKETVRYYDKHIRNKSSRSFYNSKPWRVMREFVYRRDYGLCVQCRRKGIIKIGDVVDHVIPLLVDWLRRLDSNNLQTLCHACHNKKTKEDEKKYRR</sequence>
<accession>A0A9X0JWP4</accession>
<keyword evidence="2" id="KW-0378">Hydrolase</keyword>
<name>A0A9X0JWP4_BACTU</name>
<evidence type="ECO:0000313" key="6">
    <source>
        <dbReference type="EMBL" id="KIU72245.1"/>
    </source>
</evidence>
<dbReference type="EMBL" id="AMYJ01000101">
    <property type="protein sequence ID" value="KIU72245.1"/>
    <property type="molecule type" value="Genomic_DNA"/>
</dbReference>
<dbReference type="GO" id="GO:0005829">
    <property type="term" value="C:cytosol"/>
    <property type="evidence" value="ECO:0007669"/>
    <property type="project" value="TreeGrafter"/>
</dbReference>
<protein>
    <recommendedName>
        <fullName evidence="4">Putative HNH nuclease YajD</fullName>
    </recommendedName>
</protein>
<comment type="caution">
    <text evidence="6">The sequence shown here is derived from an EMBL/GenBank/DDBJ whole genome shotgun (WGS) entry which is preliminary data.</text>
</comment>
<keyword evidence="1" id="KW-0540">Nuclease</keyword>
<keyword evidence="6" id="KW-0255">Endonuclease</keyword>
<evidence type="ECO:0000256" key="1">
    <source>
        <dbReference type="ARBA" id="ARBA00022722"/>
    </source>
</evidence>
<dbReference type="GO" id="GO:0016787">
    <property type="term" value="F:hydrolase activity"/>
    <property type="evidence" value="ECO:0007669"/>
    <property type="project" value="UniProtKB-KW"/>
</dbReference>
<evidence type="ECO:0000259" key="5">
    <source>
        <dbReference type="SMART" id="SM00507"/>
    </source>
</evidence>
<dbReference type="GO" id="GO:0003676">
    <property type="term" value="F:nucleic acid binding"/>
    <property type="evidence" value="ECO:0007669"/>
    <property type="project" value="InterPro"/>
</dbReference>
<dbReference type="Proteomes" id="UP000032407">
    <property type="component" value="Unassembled WGS sequence"/>
</dbReference>
<dbReference type="Gene3D" id="1.10.30.50">
    <property type="match status" value="1"/>
</dbReference>
<evidence type="ECO:0000256" key="3">
    <source>
        <dbReference type="ARBA" id="ARBA00038412"/>
    </source>
</evidence>